<keyword evidence="1" id="KW-0732">Signal</keyword>
<evidence type="ECO:0000313" key="3">
    <source>
        <dbReference type="Proteomes" id="UP000708208"/>
    </source>
</evidence>
<keyword evidence="3" id="KW-1185">Reference proteome</keyword>
<evidence type="ECO:0000256" key="1">
    <source>
        <dbReference type="SAM" id="SignalP"/>
    </source>
</evidence>
<dbReference type="EMBL" id="CAJVCH010571308">
    <property type="protein sequence ID" value="CAG7837172.1"/>
    <property type="molecule type" value="Genomic_DNA"/>
</dbReference>
<comment type="caution">
    <text evidence="2">The sequence shown here is derived from an EMBL/GenBank/DDBJ whole genome shotgun (WGS) entry which is preliminary data.</text>
</comment>
<accession>A0A8J2LV69</accession>
<organism evidence="2 3">
    <name type="scientific">Allacma fusca</name>
    <dbReference type="NCBI Taxonomy" id="39272"/>
    <lineage>
        <taxon>Eukaryota</taxon>
        <taxon>Metazoa</taxon>
        <taxon>Ecdysozoa</taxon>
        <taxon>Arthropoda</taxon>
        <taxon>Hexapoda</taxon>
        <taxon>Collembola</taxon>
        <taxon>Symphypleona</taxon>
        <taxon>Sminthuridae</taxon>
        <taxon>Allacma</taxon>
    </lineage>
</organism>
<protein>
    <recommendedName>
        <fullName evidence="4">Ricin B lectin domain-containing protein</fullName>
    </recommendedName>
</protein>
<gene>
    <name evidence="2" type="ORF">AFUS01_LOCUS46322</name>
</gene>
<proteinExistence type="predicted"/>
<evidence type="ECO:0008006" key="4">
    <source>
        <dbReference type="Google" id="ProtNLM"/>
    </source>
</evidence>
<feature type="signal peptide" evidence="1">
    <location>
        <begin position="1"/>
        <end position="21"/>
    </location>
</feature>
<feature type="chain" id="PRO_5035146043" description="Ricin B lectin domain-containing protein" evidence="1">
    <location>
        <begin position="22"/>
        <end position="164"/>
    </location>
</feature>
<dbReference type="AlphaFoldDB" id="A0A8J2LV69"/>
<dbReference type="CDD" id="cd00161">
    <property type="entry name" value="beta-trefoil_Ricin-like"/>
    <property type="match status" value="1"/>
</dbReference>
<reference evidence="2" key="1">
    <citation type="submission" date="2021-06" db="EMBL/GenBank/DDBJ databases">
        <authorList>
            <person name="Hodson N. C."/>
            <person name="Mongue J. A."/>
            <person name="Jaron S. K."/>
        </authorList>
    </citation>
    <scope>NUCLEOTIDE SEQUENCE</scope>
</reference>
<name>A0A8J2LV69_9HEXA</name>
<dbReference type="Proteomes" id="UP000708208">
    <property type="component" value="Unassembled WGS sequence"/>
</dbReference>
<sequence length="164" mass="19368">MSITLFRVFLLSVVSFGFVNAVGELLPPGFYRITSVEDGMVLTATDSFGFVPGRQHRLSNVIVAKWKGLSEQEWQVKDSSLGIPEQYTLTSRRFDRNRVSMWAPQKFYEISNEWRFIYLGGEMWQLKNKDTGRCLINWGRFRDVDEWTCDKYANNQRWYMQRLN</sequence>
<evidence type="ECO:0000313" key="2">
    <source>
        <dbReference type="EMBL" id="CAG7837172.1"/>
    </source>
</evidence>